<feature type="compositionally biased region" description="Polar residues" evidence="6">
    <location>
        <begin position="28"/>
        <end position="37"/>
    </location>
</feature>
<reference evidence="8" key="2">
    <citation type="journal article" date="2023" name="IMA Fungus">
        <title>Comparative genomic study of the Penicillium genus elucidates a diverse pangenome and 15 lateral gene transfer events.</title>
        <authorList>
            <person name="Petersen C."/>
            <person name="Sorensen T."/>
            <person name="Nielsen M.R."/>
            <person name="Sondergaard T.E."/>
            <person name="Sorensen J.L."/>
            <person name="Fitzpatrick D.A."/>
            <person name="Frisvad J.C."/>
            <person name="Nielsen K.L."/>
        </authorList>
    </citation>
    <scope>NUCLEOTIDE SEQUENCE</scope>
    <source>
        <strain evidence="8">IBT 26290</strain>
    </source>
</reference>
<evidence type="ECO:0000256" key="7">
    <source>
        <dbReference type="SAM" id="Phobius"/>
    </source>
</evidence>
<keyword evidence="4 7" id="KW-1133">Transmembrane helix</keyword>
<evidence type="ECO:0000313" key="9">
    <source>
        <dbReference type="Proteomes" id="UP001149163"/>
    </source>
</evidence>
<dbReference type="GeneID" id="81431156"/>
<evidence type="ECO:0000256" key="2">
    <source>
        <dbReference type="ARBA" id="ARBA00005587"/>
    </source>
</evidence>
<evidence type="ECO:0000256" key="1">
    <source>
        <dbReference type="ARBA" id="ARBA00004141"/>
    </source>
</evidence>
<dbReference type="Proteomes" id="UP001149163">
    <property type="component" value="Unassembled WGS sequence"/>
</dbReference>
<feature type="transmembrane region" description="Helical" evidence="7">
    <location>
        <begin position="271"/>
        <end position="295"/>
    </location>
</feature>
<feature type="transmembrane region" description="Helical" evidence="7">
    <location>
        <begin position="222"/>
        <end position="240"/>
    </location>
</feature>
<comment type="caution">
    <text evidence="8">The sequence shown here is derived from an EMBL/GenBank/DDBJ whole genome shotgun (WGS) entry which is preliminary data.</text>
</comment>
<comment type="subcellular location">
    <subcellularLocation>
        <location evidence="1">Membrane</location>
        <topology evidence="1">Multi-pass membrane protein</topology>
    </subcellularLocation>
</comment>
<name>A0A9W9HNA1_9EURO</name>
<keyword evidence="9" id="KW-1185">Reference proteome</keyword>
<dbReference type="PANTHER" id="PTHR31123:SF1">
    <property type="entry name" value="ACCUMULATION OF DYADS PROTEIN 2-RELATED"/>
    <property type="match status" value="1"/>
</dbReference>
<feature type="transmembrane region" description="Helical" evidence="7">
    <location>
        <begin position="159"/>
        <end position="177"/>
    </location>
</feature>
<keyword evidence="5 7" id="KW-0472">Membrane</keyword>
<dbReference type="InterPro" id="IPR047622">
    <property type="entry name" value="GPR1_FUN34_YAAH"/>
</dbReference>
<feature type="transmembrane region" description="Helical" evidence="7">
    <location>
        <begin position="307"/>
        <end position="331"/>
    </location>
</feature>
<gene>
    <name evidence="8" type="ORF">N7482_009856</name>
</gene>
<dbReference type="InterPro" id="IPR051633">
    <property type="entry name" value="AceTr"/>
</dbReference>
<evidence type="ECO:0000256" key="6">
    <source>
        <dbReference type="SAM" id="MobiDB-lite"/>
    </source>
</evidence>
<evidence type="ECO:0000256" key="4">
    <source>
        <dbReference type="ARBA" id="ARBA00022989"/>
    </source>
</evidence>
<evidence type="ECO:0000256" key="3">
    <source>
        <dbReference type="ARBA" id="ARBA00022692"/>
    </source>
</evidence>
<keyword evidence="3 7" id="KW-0812">Transmembrane</keyword>
<feature type="region of interest" description="Disordered" evidence="6">
    <location>
        <begin position="28"/>
        <end position="54"/>
    </location>
</feature>
<dbReference type="NCBIfam" id="NF038013">
    <property type="entry name" value="AceTr_1"/>
    <property type="match status" value="1"/>
</dbReference>
<evidence type="ECO:0000313" key="8">
    <source>
        <dbReference type="EMBL" id="KAJ5153378.1"/>
    </source>
</evidence>
<proteinExistence type="inferred from homology"/>
<evidence type="ECO:0000256" key="5">
    <source>
        <dbReference type="ARBA" id="ARBA00023136"/>
    </source>
</evidence>
<accession>A0A9W9HNA1</accession>
<protein>
    <submittedName>
        <fullName evidence="8">Uncharacterized protein</fullName>
    </submittedName>
</protein>
<dbReference type="GO" id="GO:0005886">
    <property type="term" value="C:plasma membrane"/>
    <property type="evidence" value="ECO:0007669"/>
    <property type="project" value="TreeGrafter"/>
</dbReference>
<feature type="transmembrane region" description="Helical" evidence="7">
    <location>
        <begin position="184"/>
        <end position="202"/>
    </location>
</feature>
<dbReference type="EMBL" id="JAPQKN010000007">
    <property type="protein sequence ID" value="KAJ5153378.1"/>
    <property type="molecule type" value="Genomic_DNA"/>
</dbReference>
<dbReference type="Pfam" id="PF01184">
    <property type="entry name" value="Gpr1_Fun34_YaaH"/>
    <property type="match status" value="1"/>
</dbReference>
<dbReference type="OrthoDB" id="3648309at2759"/>
<dbReference type="AlphaFoldDB" id="A0A9W9HNA1"/>
<dbReference type="InterPro" id="IPR000791">
    <property type="entry name" value="Gpr1/Fun34/SatP-like"/>
</dbReference>
<dbReference type="GO" id="GO:0015123">
    <property type="term" value="F:acetate transmembrane transporter activity"/>
    <property type="evidence" value="ECO:0007669"/>
    <property type="project" value="TreeGrafter"/>
</dbReference>
<dbReference type="PROSITE" id="PS01114">
    <property type="entry name" value="GPR1_FUN34_YAAH"/>
    <property type="match status" value="1"/>
</dbReference>
<reference evidence="8" key="1">
    <citation type="submission" date="2022-11" db="EMBL/GenBank/DDBJ databases">
        <authorList>
            <person name="Petersen C."/>
        </authorList>
    </citation>
    <scope>NUCLEOTIDE SEQUENCE</scope>
    <source>
        <strain evidence="8">IBT 26290</strain>
    </source>
</reference>
<comment type="similarity">
    <text evidence="2">Belongs to the acetate uptake transporter (AceTr) (TC 2.A.96) family.</text>
</comment>
<organism evidence="8 9">
    <name type="scientific">Penicillium canariense</name>
    <dbReference type="NCBI Taxonomy" id="189055"/>
    <lineage>
        <taxon>Eukaryota</taxon>
        <taxon>Fungi</taxon>
        <taxon>Dikarya</taxon>
        <taxon>Ascomycota</taxon>
        <taxon>Pezizomycotina</taxon>
        <taxon>Eurotiomycetes</taxon>
        <taxon>Eurotiomycetidae</taxon>
        <taxon>Eurotiales</taxon>
        <taxon>Aspergillaceae</taxon>
        <taxon>Penicillium</taxon>
    </lineage>
</organism>
<dbReference type="RefSeq" id="XP_056539686.1">
    <property type="nucleotide sequence ID" value="XM_056691980.1"/>
</dbReference>
<sequence>MEHFINMTEIKQTQAEAKLCSQMMVDSQSPTPVSQSGHEYALARPPTSKPEERHALPKVRKLANPAPLGLCAFALTSFMSNIMNVHLGLTIAAENVGSALVYGGTVQLLAGMWEMALGNTFSATSFCSYGAYWITFGVISSLEGTKIVAAPDTVCQKEMLMGLFLLAWFIFTTMMLLCTLKSSLAIFLLFFFLDMYYLLLGIANMQCDQGHVPASIQRVGGYFGLLAAFTAWYNAFAGLFDTSNGFFNVPLGHFPWSPVVRSHQGQFNRKLGVWGLPINLFALAYTAWVTVWLAFPTYLPVTGENMNYAAPIFVASIFVASTLFALVYWFIKGRTRSEGLNKEFMRLAVDNGELQLK</sequence>
<dbReference type="PANTHER" id="PTHR31123">
    <property type="entry name" value="ACCUMULATION OF DYADS PROTEIN 2-RELATED"/>
    <property type="match status" value="1"/>
</dbReference>